<dbReference type="OrthoDB" id="10356080at2759"/>
<proteinExistence type="predicted"/>
<dbReference type="InParanoid" id="D8PZ54"/>
<dbReference type="GeneID" id="9586271"/>
<dbReference type="HOGENOM" id="CLU_1475947_0_0_1"/>
<dbReference type="KEGG" id="scm:SCHCO_02664068"/>
<dbReference type="RefSeq" id="XP_003033709.1">
    <property type="nucleotide sequence ID" value="XM_003033663.1"/>
</dbReference>
<reference evidence="2 3" key="1">
    <citation type="journal article" date="2010" name="Nat. Biotechnol.">
        <title>Genome sequence of the model mushroom Schizophyllum commune.</title>
        <authorList>
            <person name="Ohm R.A."/>
            <person name="de Jong J.F."/>
            <person name="Lugones L.G."/>
            <person name="Aerts A."/>
            <person name="Kothe E."/>
            <person name="Stajich J.E."/>
            <person name="de Vries R.P."/>
            <person name="Record E."/>
            <person name="Levasseur A."/>
            <person name="Baker S.E."/>
            <person name="Bartholomew K.A."/>
            <person name="Coutinho P.M."/>
            <person name="Erdmann S."/>
            <person name="Fowler T.J."/>
            <person name="Gathman A.C."/>
            <person name="Lombard V."/>
            <person name="Henrissat B."/>
            <person name="Knabe N."/>
            <person name="Kuees U."/>
            <person name="Lilly W.W."/>
            <person name="Lindquist E."/>
            <person name="Lucas S."/>
            <person name="Magnuson J.K."/>
            <person name="Piumi F."/>
            <person name="Raudaskoski M."/>
            <person name="Salamov A."/>
            <person name="Schmutz J."/>
            <person name="Schwarze F.W.M.R."/>
            <person name="vanKuyk P.A."/>
            <person name="Horton J.S."/>
            <person name="Grigoriev I.V."/>
            <person name="Woesten H.A.B."/>
        </authorList>
    </citation>
    <scope>NUCLEOTIDE SEQUENCE [LARGE SCALE GENOMIC DNA]</scope>
    <source>
        <strain evidence="3">H4-8 / FGSC 9210</strain>
    </source>
</reference>
<dbReference type="EMBL" id="GL377304">
    <property type="protein sequence ID" value="EFI98806.1"/>
    <property type="molecule type" value="Genomic_DNA"/>
</dbReference>
<keyword evidence="1" id="KW-0732">Signal</keyword>
<evidence type="ECO:0000313" key="2">
    <source>
        <dbReference type="EMBL" id="EFI98806.1"/>
    </source>
</evidence>
<dbReference type="VEuPathDB" id="FungiDB:SCHCODRAFT_02664068"/>
<dbReference type="AlphaFoldDB" id="D8PZ54"/>
<dbReference type="Proteomes" id="UP000007431">
    <property type="component" value="Unassembled WGS sequence"/>
</dbReference>
<evidence type="ECO:0000313" key="3">
    <source>
        <dbReference type="Proteomes" id="UP000007431"/>
    </source>
</evidence>
<accession>D8PZ54</accession>
<evidence type="ECO:0000256" key="1">
    <source>
        <dbReference type="SAM" id="SignalP"/>
    </source>
</evidence>
<organism evidence="3">
    <name type="scientific">Schizophyllum commune (strain H4-8 / FGSC 9210)</name>
    <name type="common">Split gill fungus</name>
    <dbReference type="NCBI Taxonomy" id="578458"/>
    <lineage>
        <taxon>Eukaryota</taxon>
        <taxon>Fungi</taxon>
        <taxon>Dikarya</taxon>
        <taxon>Basidiomycota</taxon>
        <taxon>Agaricomycotina</taxon>
        <taxon>Agaricomycetes</taxon>
        <taxon>Agaricomycetidae</taxon>
        <taxon>Agaricales</taxon>
        <taxon>Schizophyllaceae</taxon>
        <taxon>Schizophyllum</taxon>
    </lineage>
</organism>
<feature type="signal peptide" evidence="1">
    <location>
        <begin position="1"/>
        <end position="18"/>
    </location>
</feature>
<keyword evidence="3" id="KW-1185">Reference proteome</keyword>
<feature type="chain" id="PRO_5003120443" evidence="1">
    <location>
        <begin position="19"/>
        <end position="183"/>
    </location>
</feature>
<gene>
    <name evidence="2" type="ORF">SCHCODRAFT_233238</name>
</gene>
<protein>
    <submittedName>
        <fullName evidence="2">Uncharacterized protein</fullName>
    </submittedName>
</protein>
<name>D8PZ54_SCHCM</name>
<sequence>MNPYLPFLLHFLGSVAQALVLERLSATAKRVVLALSLSLLGALVVWHVPRFEDMLERCDSAHADIAPAIDSDALKGSDIEARFAKLEDKTMEMHAISSSSEGRIHRLLRDPQRRCVAFRLLIEYLALSCEVKRALRRAESMTSYKRTADRQELIIPPIAVPAPVVVSNRCRDTQTSASARIVC</sequence>